<evidence type="ECO:0000313" key="4">
    <source>
        <dbReference type="Proteomes" id="UP000001023"/>
    </source>
</evidence>
<dbReference type="SUPFAM" id="SSF56935">
    <property type="entry name" value="Porins"/>
    <property type="match status" value="1"/>
</dbReference>
<gene>
    <name evidence="3" type="ordered locus">SPO2289</name>
</gene>
<dbReference type="EMBL" id="CP000031">
    <property type="protein sequence ID" value="AAV95553.1"/>
    <property type="molecule type" value="Genomic_DNA"/>
</dbReference>
<reference evidence="3 4" key="1">
    <citation type="journal article" date="2004" name="Nature">
        <title>Genome sequence of Silicibacter pomeroyi reveals adaptations to the marine environment.</title>
        <authorList>
            <person name="Moran M.A."/>
            <person name="Buchan A."/>
            <person name="Gonzalez J.M."/>
            <person name="Heidelberg J.F."/>
            <person name="Whitman W.B."/>
            <person name="Kiene R.P."/>
            <person name="Henriksen J.R."/>
            <person name="King G.M."/>
            <person name="Belas R."/>
            <person name="Fuqua C."/>
            <person name="Brinkac L."/>
            <person name="Lewis M."/>
            <person name="Johri S."/>
            <person name="Weaver B."/>
            <person name="Pai G."/>
            <person name="Eisen J.A."/>
            <person name="Rahe E."/>
            <person name="Sheldon W.M."/>
            <person name="Ye W."/>
            <person name="Miller T.R."/>
            <person name="Carlton J."/>
            <person name="Rasko D.A."/>
            <person name="Paulsen I.T."/>
            <person name="Ren Q."/>
            <person name="Daugherty S.C."/>
            <person name="Deboy R.T."/>
            <person name="Dodson R.J."/>
            <person name="Durkin A.S."/>
            <person name="Madupu R."/>
            <person name="Nelson W.C."/>
            <person name="Sullivan S.A."/>
            <person name="Rosovitz M.J."/>
            <person name="Haft D.H."/>
            <person name="Selengut J."/>
            <person name="Ward N."/>
        </authorList>
    </citation>
    <scope>NUCLEOTIDE SEQUENCE [LARGE SCALE GENOMIC DNA]</scope>
    <source>
        <strain evidence="4">ATCC 700808 / DSM 15171 / DSS-3</strain>
    </source>
</reference>
<dbReference type="GO" id="GO:0015288">
    <property type="term" value="F:porin activity"/>
    <property type="evidence" value="ECO:0007669"/>
    <property type="project" value="InterPro"/>
</dbReference>
<feature type="domain" description="Porin" evidence="2">
    <location>
        <begin position="59"/>
        <end position="401"/>
    </location>
</feature>
<feature type="region of interest" description="Disordered" evidence="1">
    <location>
        <begin position="1"/>
        <end position="30"/>
    </location>
</feature>
<dbReference type="HOGENOM" id="CLU_037013_1_0_5"/>
<dbReference type="PaxDb" id="246200-SPO2289"/>
<dbReference type="Gene3D" id="2.40.160.10">
    <property type="entry name" value="Porin"/>
    <property type="match status" value="1"/>
</dbReference>
<dbReference type="Pfam" id="PF13609">
    <property type="entry name" value="Porin_4"/>
    <property type="match status" value="1"/>
</dbReference>
<dbReference type="InterPro" id="IPR033900">
    <property type="entry name" value="Gram_neg_porin_domain"/>
</dbReference>
<keyword evidence="4" id="KW-1185">Reference proteome</keyword>
<dbReference type="eggNOG" id="COG3203">
    <property type="taxonomic scope" value="Bacteria"/>
</dbReference>
<name>Q5LR42_RUEPO</name>
<protein>
    <recommendedName>
        <fullName evidence="2">Porin domain-containing protein</fullName>
    </recommendedName>
</protein>
<evidence type="ECO:0000313" key="3">
    <source>
        <dbReference type="EMBL" id="AAV95553.1"/>
    </source>
</evidence>
<dbReference type="KEGG" id="sil:SPO2289"/>
<evidence type="ECO:0000259" key="2">
    <source>
        <dbReference type="Pfam" id="PF13609"/>
    </source>
</evidence>
<dbReference type="InterPro" id="IPR023614">
    <property type="entry name" value="Porin_dom_sf"/>
</dbReference>
<dbReference type="Proteomes" id="UP000001023">
    <property type="component" value="Chromosome"/>
</dbReference>
<proteinExistence type="predicted"/>
<dbReference type="STRING" id="246200.SPO2289"/>
<accession>Q5LR42</accession>
<reference evidence="3 4" key="2">
    <citation type="journal article" date="2014" name="Stand. Genomic Sci.">
        <title>An updated genome annotation for the model marine bacterium Ruegeria pomeroyi DSS-3.</title>
        <authorList>
            <person name="Rivers A.R."/>
            <person name="Smith C.B."/>
            <person name="Moran M.A."/>
        </authorList>
    </citation>
    <scope>GENOME REANNOTATION</scope>
    <source>
        <strain evidence="4">ATCC 700808 / DSM 15171 / DSS-3</strain>
    </source>
</reference>
<sequence>MTFARVAPRSSDATRAPRPGALIWKSDPSPPHQRARNLRFIHLMGKKMITTLRTTSALALAAAALAAPASAQLLYENQSGGSVRLYGQFNPALISVDDGQQTETQIRDNDLSRSRIGLRLAQPFGDNTFRFRFEAGLGLPNSTETNQLGDNFSGWTRDDLRHIDFSLEGDWGKVSLGQGSMAADGIAESDLSYVGVALYSYLADANAGFFFRDTAGVLSGPAVGDALDTFDGSRRGRIRYDSPEIAGFTFSAAYGENILNTADQSDYYDAAVRYSGEFAGGVQLDAGLAYQVRDNNGVDRSDVVGSASVLLKNGLSFTFAGGTRDNDAAGATDPDYLYFKVAYDVDLFSFGKTGVGVHYYDGSDFNVAGSETKGWGVGIAQRVEAYNTDVYFTYQDYEYDDAANSYQDLSTIVLGARWRF</sequence>
<dbReference type="GO" id="GO:0016020">
    <property type="term" value="C:membrane"/>
    <property type="evidence" value="ECO:0007669"/>
    <property type="project" value="InterPro"/>
</dbReference>
<dbReference type="AlphaFoldDB" id="Q5LR42"/>
<organism evidence="3 4">
    <name type="scientific">Ruegeria pomeroyi (strain ATCC 700808 / DSM 15171 / DSS-3)</name>
    <name type="common">Silicibacter pomeroyi</name>
    <dbReference type="NCBI Taxonomy" id="246200"/>
    <lineage>
        <taxon>Bacteria</taxon>
        <taxon>Pseudomonadati</taxon>
        <taxon>Pseudomonadota</taxon>
        <taxon>Alphaproteobacteria</taxon>
        <taxon>Rhodobacterales</taxon>
        <taxon>Roseobacteraceae</taxon>
        <taxon>Ruegeria</taxon>
    </lineage>
</organism>
<evidence type="ECO:0000256" key="1">
    <source>
        <dbReference type="SAM" id="MobiDB-lite"/>
    </source>
</evidence>